<comment type="caution">
    <text evidence="4">The sequence shown here is derived from an EMBL/GenBank/DDBJ whole genome shotgun (WGS) entry which is preliminary data.</text>
</comment>
<reference evidence="4 5" key="1">
    <citation type="submission" date="2019-03" db="EMBL/GenBank/DDBJ databases">
        <title>Genomics of glacier-inhabiting Cryobacterium strains.</title>
        <authorList>
            <person name="Liu Q."/>
            <person name="Xin Y.-H."/>
        </authorList>
    </citation>
    <scope>NUCLEOTIDE SEQUENCE [LARGE SCALE GENOMIC DNA]</scope>
    <source>
        <strain evidence="4 5">TMT2-48-2</strain>
    </source>
</reference>
<feature type="domain" description="N-acetyltransferase" evidence="3">
    <location>
        <begin position="29"/>
        <end position="190"/>
    </location>
</feature>
<dbReference type="Gene3D" id="3.40.630.30">
    <property type="match status" value="1"/>
</dbReference>
<dbReference type="InterPro" id="IPR000182">
    <property type="entry name" value="GNAT_dom"/>
</dbReference>
<dbReference type="CDD" id="cd04301">
    <property type="entry name" value="NAT_SF"/>
    <property type="match status" value="1"/>
</dbReference>
<organism evidence="4 5">
    <name type="scientific">Cryobacterium cheniae</name>
    <dbReference type="NCBI Taxonomy" id="1259262"/>
    <lineage>
        <taxon>Bacteria</taxon>
        <taxon>Bacillati</taxon>
        <taxon>Actinomycetota</taxon>
        <taxon>Actinomycetes</taxon>
        <taxon>Micrococcales</taxon>
        <taxon>Microbacteriaceae</taxon>
        <taxon>Cryobacterium</taxon>
    </lineage>
</organism>
<dbReference type="InterPro" id="IPR050832">
    <property type="entry name" value="Bact_Acetyltransf"/>
</dbReference>
<name>A0A4R8XRF2_9MICO</name>
<dbReference type="PROSITE" id="PS51186">
    <property type="entry name" value="GNAT"/>
    <property type="match status" value="1"/>
</dbReference>
<keyword evidence="2" id="KW-0012">Acyltransferase</keyword>
<sequence length="360" mass="39611">MGTFRFDVDELAIPATPTAAGWPDFAAANRVRNAVESAAYGTTDLEMTAEEVLPGWRSQSWEHRRLFVARSDGRVVGRGHYETLPEDSADHTWLAVQVLPAYRRHGIGSALLDRLEAIARAEDRRVQIVYTPSPDAPGERLPSPTGFGSVPLGNPEVRFLQHRGYRLEQVVRASRLALPVDSAPLRRLREAAAAQAGPDYSVVRWVDRAPAEWLPDLALLYTRMSTDAPSAGLAEPEQHWTPERIVQEEQKAAAGPRTALTSAVLHGPSGHLVGFTELEVPAESLRSVSQEDTLVLREHRGRRLGMLLKAANLELLAAEHPGHPSVTTFNAEENRHMLAVNEAIGFAPMGYEGAWRRDTA</sequence>
<evidence type="ECO:0000313" key="5">
    <source>
        <dbReference type="Proteomes" id="UP000298433"/>
    </source>
</evidence>
<accession>A0A4R8XRF2</accession>
<evidence type="ECO:0000259" key="3">
    <source>
        <dbReference type="PROSITE" id="PS51186"/>
    </source>
</evidence>
<dbReference type="AlphaFoldDB" id="A0A4R8XRF2"/>
<dbReference type="GO" id="GO:0016747">
    <property type="term" value="F:acyltransferase activity, transferring groups other than amino-acyl groups"/>
    <property type="evidence" value="ECO:0007669"/>
    <property type="project" value="InterPro"/>
</dbReference>
<dbReference type="RefSeq" id="WP_134369425.1">
    <property type="nucleotide sequence ID" value="NZ_SOGN01000033.1"/>
</dbReference>
<dbReference type="SUPFAM" id="SSF55729">
    <property type="entry name" value="Acyl-CoA N-acyltransferases (Nat)"/>
    <property type="match status" value="2"/>
</dbReference>
<dbReference type="Pfam" id="PF00583">
    <property type="entry name" value="Acetyltransf_1"/>
    <property type="match status" value="1"/>
</dbReference>
<keyword evidence="5" id="KW-1185">Reference proteome</keyword>
<keyword evidence="1 4" id="KW-0808">Transferase</keyword>
<protein>
    <submittedName>
        <fullName evidence="4">N-acetyltransferase</fullName>
    </submittedName>
</protein>
<evidence type="ECO:0000313" key="4">
    <source>
        <dbReference type="EMBL" id="TFC81645.1"/>
    </source>
</evidence>
<proteinExistence type="predicted"/>
<dbReference type="Proteomes" id="UP000298433">
    <property type="component" value="Unassembled WGS sequence"/>
</dbReference>
<evidence type="ECO:0000256" key="1">
    <source>
        <dbReference type="ARBA" id="ARBA00022679"/>
    </source>
</evidence>
<gene>
    <name evidence="4" type="ORF">E3T23_05700</name>
</gene>
<dbReference type="InterPro" id="IPR016181">
    <property type="entry name" value="Acyl_CoA_acyltransferase"/>
</dbReference>
<dbReference type="OrthoDB" id="4119890at2"/>
<dbReference type="EMBL" id="SOGN01000033">
    <property type="protein sequence ID" value="TFC81645.1"/>
    <property type="molecule type" value="Genomic_DNA"/>
</dbReference>
<dbReference type="PANTHER" id="PTHR43877">
    <property type="entry name" value="AMINOALKYLPHOSPHONATE N-ACETYLTRANSFERASE-RELATED-RELATED"/>
    <property type="match status" value="1"/>
</dbReference>
<evidence type="ECO:0000256" key="2">
    <source>
        <dbReference type="ARBA" id="ARBA00023315"/>
    </source>
</evidence>